<sequence>MNHIFNLSKSVKILKVNKNISNSKIQSFFNQTCSDKKVTIKKLLAINKFGKPQLIIVLIVILRIKRSKVSTFF</sequence>
<comment type="caution">
    <text evidence="1">The sequence shown here is derived from an EMBL/GenBank/DDBJ whole genome shotgun (WGS) entry which is preliminary data.</text>
</comment>
<dbReference type="Proteomes" id="UP000288669">
    <property type="component" value="Unassembled WGS sequence"/>
</dbReference>
<name>A0A430AF40_9ENTE</name>
<reference evidence="1 2" key="1">
    <citation type="submission" date="2017-05" db="EMBL/GenBank/DDBJ databases">
        <title>Vagococcus spp. assemblies.</title>
        <authorList>
            <person name="Gulvik C.A."/>
        </authorList>
    </citation>
    <scope>NUCLEOTIDE SEQUENCE [LARGE SCALE GENOMIC DNA]</scope>
    <source>
        <strain evidence="1 2">DSM 24756</strain>
    </source>
</reference>
<protein>
    <submittedName>
        <fullName evidence="1">Uncharacterized protein</fullName>
    </submittedName>
</protein>
<evidence type="ECO:0000313" key="2">
    <source>
        <dbReference type="Proteomes" id="UP000288669"/>
    </source>
</evidence>
<organism evidence="1 2">
    <name type="scientific">Vagococcus entomophilus</name>
    <dbReference type="NCBI Taxonomy" id="1160095"/>
    <lineage>
        <taxon>Bacteria</taxon>
        <taxon>Bacillati</taxon>
        <taxon>Bacillota</taxon>
        <taxon>Bacilli</taxon>
        <taxon>Lactobacillales</taxon>
        <taxon>Enterococcaceae</taxon>
        <taxon>Vagococcus</taxon>
    </lineage>
</organism>
<accession>A0A430AF40</accession>
<gene>
    <name evidence="1" type="ORF">CBF30_10910</name>
</gene>
<dbReference type="AlphaFoldDB" id="A0A430AF40"/>
<keyword evidence="2" id="KW-1185">Reference proteome</keyword>
<proteinExistence type="predicted"/>
<evidence type="ECO:0000313" key="1">
    <source>
        <dbReference type="EMBL" id="RSU06216.1"/>
    </source>
</evidence>
<dbReference type="EMBL" id="NGJZ01000004">
    <property type="protein sequence ID" value="RSU06216.1"/>
    <property type="molecule type" value="Genomic_DNA"/>
</dbReference>